<comment type="caution">
    <text evidence="2">The sequence shown here is derived from an EMBL/GenBank/DDBJ whole genome shotgun (WGS) entry which is preliminary data.</text>
</comment>
<keyword evidence="1" id="KW-0472">Membrane</keyword>
<feature type="transmembrane region" description="Helical" evidence="1">
    <location>
        <begin position="148"/>
        <end position="167"/>
    </location>
</feature>
<feature type="transmembrane region" description="Helical" evidence="1">
    <location>
        <begin position="20"/>
        <end position="41"/>
    </location>
</feature>
<protein>
    <submittedName>
        <fullName evidence="2">DUF5009 domain-containing protein</fullName>
    </submittedName>
</protein>
<feature type="transmembrane region" description="Helical" evidence="1">
    <location>
        <begin position="61"/>
        <end position="78"/>
    </location>
</feature>
<dbReference type="PANTHER" id="PTHR31061">
    <property type="entry name" value="LD22376P"/>
    <property type="match status" value="1"/>
</dbReference>
<feature type="transmembrane region" description="Helical" evidence="1">
    <location>
        <begin position="346"/>
        <end position="368"/>
    </location>
</feature>
<dbReference type="AlphaFoldDB" id="A0A6G1ZGX0"/>
<dbReference type="RefSeq" id="WP_010801836.1">
    <property type="nucleotide sequence ID" value="NZ_CAJSYT010000019.1"/>
</dbReference>
<evidence type="ECO:0000256" key="1">
    <source>
        <dbReference type="SAM" id="Phobius"/>
    </source>
</evidence>
<reference evidence="2" key="1">
    <citation type="journal article" date="2019" name="Nat. Med.">
        <title>A library of human gut bacterial isolates paired with longitudinal multiomics data enables mechanistic microbiome research.</title>
        <authorList>
            <person name="Poyet M."/>
            <person name="Groussin M."/>
            <person name="Gibbons S.M."/>
            <person name="Avila-Pacheco J."/>
            <person name="Jiang X."/>
            <person name="Kearney S.M."/>
            <person name="Perrotta A.R."/>
            <person name="Berdy B."/>
            <person name="Zhao S."/>
            <person name="Lieberman T.D."/>
            <person name="Swanson P.K."/>
            <person name="Smith M."/>
            <person name="Roesemann S."/>
            <person name="Alexander J.E."/>
            <person name="Rich S.A."/>
            <person name="Livny J."/>
            <person name="Vlamakis H."/>
            <person name="Clish C."/>
            <person name="Bullock K."/>
            <person name="Deik A."/>
            <person name="Scott J."/>
            <person name="Pierce K.A."/>
            <person name="Xavier R.J."/>
            <person name="Alm E.J."/>
        </authorList>
    </citation>
    <scope>NUCLEOTIDE SEQUENCE</scope>
    <source>
        <strain evidence="2">BIOML-A4</strain>
    </source>
</reference>
<feature type="transmembrane region" description="Helical" evidence="1">
    <location>
        <begin position="216"/>
        <end position="237"/>
    </location>
</feature>
<accession>A0A6G1ZGX0</accession>
<sequence length="376" mass="43241">MDTNYKRLESLDVLRGFDLFCLVALCGILHSLRPVIATSWYDSFLWNFSHVAWEGFSPWDLVMPLFMFMAGVSMPFSLSRYKDVPDKWVVYRRIIKRVFLLWIFGMMCQGNLLGLDPNRIYLYSNTLQSIATGYLVSALLFLHVRPSVQVMTAFGLLIVYWLVMQFVSVDGYGGGDYTKEANLAEWIDRMVLGRFRDGAVMDSGQVVFSDVYRYTWILSSLNFAVTVLTGVFAGQILKGKMDQKRKWQWLLGIGTVMVVSGWLWGLQLPVIKKIWTSSMVLVSSGYCFLLMGLFYYWIDYKGHKKYLSWLKVYGMNSIVAYMLANVVDFSCIGGSLFYGLGQYIGDWYACLMKLSTALIIYGILWGLYKHNIFLKV</sequence>
<gene>
    <name evidence="2" type="ORF">GKE01_17350</name>
</gene>
<feature type="transmembrane region" description="Helical" evidence="1">
    <location>
        <begin position="249"/>
        <end position="268"/>
    </location>
</feature>
<feature type="transmembrane region" description="Helical" evidence="1">
    <location>
        <begin position="98"/>
        <end position="114"/>
    </location>
</feature>
<feature type="transmembrane region" description="Helical" evidence="1">
    <location>
        <begin position="318"/>
        <end position="340"/>
    </location>
</feature>
<dbReference type="PANTHER" id="PTHR31061:SF24">
    <property type="entry name" value="LD22376P"/>
    <property type="match status" value="1"/>
</dbReference>
<name>A0A6G1ZGX0_9BACT</name>
<keyword evidence="1" id="KW-0812">Transmembrane</keyword>
<organism evidence="2">
    <name type="scientific">Parabacteroides goldsteinii</name>
    <dbReference type="NCBI Taxonomy" id="328812"/>
    <lineage>
        <taxon>Bacteria</taxon>
        <taxon>Pseudomonadati</taxon>
        <taxon>Bacteroidota</taxon>
        <taxon>Bacteroidia</taxon>
        <taxon>Bacteroidales</taxon>
        <taxon>Tannerellaceae</taxon>
        <taxon>Parabacteroides</taxon>
    </lineage>
</organism>
<evidence type="ECO:0000313" key="2">
    <source>
        <dbReference type="EMBL" id="MRY13214.1"/>
    </source>
</evidence>
<feature type="transmembrane region" description="Helical" evidence="1">
    <location>
        <begin position="274"/>
        <end position="298"/>
    </location>
</feature>
<keyword evidence="1" id="KW-1133">Transmembrane helix</keyword>
<dbReference type="EMBL" id="WKLP01000027">
    <property type="protein sequence ID" value="MRY13214.1"/>
    <property type="molecule type" value="Genomic_DNA"/>
</dbReference>
<proteinExistence type="predicted"/>
<feature type="transmembrane region" description="Helical" evidence="1">
    <location>
        <begin position="120"/>
        <end position="141"/>
    </location>
</feature>